<dbReference type="NCBIfam" id="TIGR00046">
    <property type="entry name" value="RsmE family RNA methyltransferase"/>
    <property type="match status" value="1"/>
</dbReference>
<gene>
    <name evidence="15" type="ORF">SAMN04487960_101475</name>
</gene>
<dbReference type="Pfam" id="PF04452">
    <property type="entry name" value="Methyltrans_RNA"/>
    <property type="match status" value="1"/>
</dbReference>
<evidence type="ECO:0000256" key="6">
    <source>
        <dbReference type="ARBA" id="ARBA00022552"/>
    </source>
</evidence>
<dbReference type="PANTHER" id="PTHR30027:SF3">
    <property type="entry name" value="16S RRNA (URACIL(1498)-N(3))-METHYLTRANSFERASE"/>
    <property type="match status" value="1"/>
</dbReference>
<reference evidence="15 16" key="1">
    <citation type="submission" date="2016-10" db="EMBL/GenBank/DDBJ databases">
        <authorList>
            <person name="de Groot N.N."/>
        </authorList>
    </citation>
    <scope>NUCLEOTIDE SEQUENCE [LARGE SCALE GENOMIC DNA]</scope>
    <source>
        <strain evidence="15 16">CGMCC 1.7059</strain>
    </source>
</reference>
<comment type="subcellular location">
    <subcellularLocation>
        <location evidence="1 12">Cytoplasm</location>
    </subcellularLocation>
</comment>
<comment type="similarity">
    <text evidence="2 12">Belongs to the RNA methyltransferase RsmE family.</text>
</comment>
<evidence type="ECO:0000259" key="13">
    <source>
        <dbReference type="Pfam" id="PF04452"/>
    </source>
</evidence>
<dbReference type="Pfam" id="PF20260">
    <property type="entry name" value="PUA_4"/>
    <property type="match status" value="1"/>
</dbReference>
<dbReference type="Proteomes" id="UP000199675">
    <property type="component" value="Unassembled WGS sequence"/>
</dbReference>
<keyword evidence="6 12" id="KW-0698">rRNA processing</keyword>
<evidence type="ECO:0000256" key="5">
    <source>
        <dbReference type="ARBA" id="ARBA00022490"/>
    </source>
</evidence>
<evidence type="ECO:0000313" key="16">
    <source>
        <dbReference type="Proteomes" id="UP000199675"/>
    </source>
</evidence>
<dbReference type="InterPro" id="IPR029026">
    <property type="entry name" value="tRNA_m1G_MTases_N"/>
</dbReference>
<dbReference type="InterPro" id="IPR015947">
    <property type="entry name" value="PUA-like_sf"/>
</dbReference>
<dbReference type="InterPro" id="IPR029028">
    <property type="entry name" value="Alpha/beta_knot_MTases"/>
</dbReference>
<dbReference type="PANTHER" id="PTHR30027">
    <property type="entry name" value="RIBOSOMAL RNA SMALL SUBUNIT METHYLTRANSFERASE E"/>
    <property type="match status" value="1"/>
</dbReference>
<dbReference type="InterPro" id="IPR046886">
    <property type="entry name" value="RsmE_MTase_dom"/>
</dbReference>
<dbReference type="STRING" id="488533.SAMN04487960_101475"/>
<evidence type="ECO:0000256" key="8">
    <source>
        <dbReference type="ARBA" id="ARBA00022679"/>
    </source>
</evidence>
<evidence type="ECO:0000313" key="15">
    <source>
        <dbReference type="EMBL" id="SDW16819.1"/>
    </source>
</evidence>
<organism evidence="15 16">
    <name type="scientific">Marinobacter mobilis</name>
    <dbReference type="NCBI Taxonomy" id="488533"/>
    <lineage>
        <taxon>Bacteria</taxon>
        <taxon>Pseudomonadati</taxon>
        <taxon>Pseudomonadota</taxon>
        <taxon>Gammaproteobacteria</taxon>
        <taxon>Pseudomonadales</taxon>
        <taxon>Marinobacteraceae</taxon>
        <taxon>Marinobacter</taxon>
    </lineage>
</organism>
<dbReference type="NCBIfam" id="NF008692">
    <property type="entry name" value="PRK11713.1-5"/>
    <property type="match status" value="1"/>
</dbReference>
<evidence type="ECO:0000256" key="1">
    <source>
        <dbReference type="ARBA" id="ARBA00004496"/>
    </source>
</evidence>
<evidence type="ECO:0000256" key="10">
    <source>
        <dbReference type="ARBA" id="ARBA00025699"/>
    </source>
</evidence>
<dbReference type="CDD" id="cd18084">
    <property type="entry name" value="RsmE-like"/>
    <property type="match status" value="1"/>
</dbReference>
<dbReference type="PIRSF" id="PIRSF015601">
    <property type="entry name" value="MTase_slr0722"/>
    <property type="match status" value="1"/>
</dbReference>
<dbReference type="RefSeq" id="WP_091811322.1">
    <property type="nucleotide sequence ID" value="NZ_FNNE01000001.1"/>
</dbReference>
<feature type="domain" description="Ribosomal RNA small subunit methyltransferase E methyltransferase" evidence="13">
    <location>
        <begin position="75"/>
        <end position="235"/>
    </location>
</feature>
<evidence type="ECO:0000256" key="3">
    <source>
        <dbReference type="ARBA" id="ARBA00012328"/>
    </source>
</evidence>
<feature type="domain" description="Ribosomal RNA small subunit methyltransferase E PUA-like" evidence="14">
    <location>
        <begin position="21"/>
        <end position="66"/>
    </location>
</feature>
<evidence type="ECO:0000256" key="11">
    <source>
        <dbReference type="ARBA" id="ARBA00047944"/>
    </source>
</evidence>
<accession>A0A1H2RDS7</accession>
<keyword evidence="7 12" id="KW-0489">Methyltransferase</keyword>
<evidence type="ECO:0000256" key="9">
    <source>
        <dbReference type="ARBA" id="ARBA00022691"/>
    </source>
</evidence>
<dbReference type="InterPro" id="IPR006700">
    <property type="entry name" value="RsmE"/>
</dbReference>
<evidence type="ECO:0000256" key="12">
    <source>
        <dbReference type="PIRNR" id="PIRNR015601"/>
    </source>
</evidence>
<dbReference type="SUPFAM" id="SSF88697">
    <property type="entry name" value="PUA domain-like"/>
    <property type="match status" value="1"/>
</dbReference>
<keyword evidence="9 12" id="KW-0949">S-adenosyl-L-methionine</keyword>
<protein>
    <recommendedName>
        <fullName evidence="4 12">Ribosomal RNA small subunit methyltransferase E</fullName>
        <ecNumber evidence="3 12">2.1.1.193</ecNumber>
    </recommendedName>
</protein>
<dbReference type="EMBL" id="FNNE01000001">
    <property type="protein sequence ID" value="SDW16819.1"/>
    <property type="molecule type" value="Genomic_DNA"/>
</dbReference>
<dbReference type="EC" id="2.1.1.193" evidence="3 12"/>
<dbReference type="OrthoDB" id="9815641at2"/>
<keyword evidence="16" id="KW-1185">Reference proteome</keyword>
<dbReference type="AlphaFoldDB" id="A0A1H2RDS7"/>
<evidence type="ECO:0000256" key="2">
    <source>
        <dbReference type="ARBA" id="ARBA00005528"/>
    </source>
</evidence>
<keyword evidence="5 12" id="KW-0963">Cytoplasm</keyword>
<dbReference type="Gene3D" id="2.40.240.20">
    <property type="entry name" value="Hypothetical PUA domain-like, domain 1"/>
    <property type="match status" value="1"/>
</dbReference>
<keyword evidence="8 12" id="KW-0808">Transferase</keyword>
<sequence length="249" mass="27380">MRIPRIYSPIPLVAGQTLALEENAAQHVGRVLRMQAGEALELFNGDGHDYPATITTVGKREVTVTLGEPRRNDSESSLKLVLGQTLSKGDRMDYAIQKSVEMGVTTIVPLVSERCDVRLKGDREDKRLRHWRGVAISAAEQCGRAVVPEITQVMTLEQWFDYTRSAPVRLVLHHRSSQSLEALARPEEVALMIGPEGGLSTSEIVAAEAQGFLATTLGPRVLRTETAPVAAIALCQWLWGDYREKAGLQ</sequence>
<dbReference type="GO" id="GO:0070475">
    <property type="term" value="P:rRNA base methylation"/>
    <property type="evidence" value="ECO:0007669"/>
    <property type="project" value="TreeGrafter"/>
</dbReference>
<name>A0A1H2RDS7_9GAMM</name>
<comment type="function">
    <text evidence="10 12">Specifically methylates the N3 position of the uracil ring of uridine 1498 (m3U1498) in 16S rRNA. Acts on the fully assembled 30S ribosomal subunit.</text>
</comment>
<dbReference type="GO" id="GO:0070042">
    <property type="term" value="F:rRNA (uridine-N3-)-methyltransferase activity"/>
    <property type="evidence" value="ECO:0007669"/>
    <property type="project" value="TreeGrafter"/>
</dbReference>
<evidence type="ECO:0000256" key="7">
    <source>
        <dbReference type="ARBA" id="ARBA00022603"/>
    </source>
</evidence>
<dbReference type="SUPFAM" id="SSF75217">
    <property type="entry name" value="alpha/beta knot"/>
    <property type="match status" value="1"/>
</dbReference>
<dbReference type="Gene3D" id="3.40.1280.10">
    <property type="match status" value="1"/>
</dbReference>
<dbReference type="InterPro" id="IPR046887">
    <property type="entry name" value="RsmE_PUA-like"/>
</dbReference>
<evidence type="ECO:0000256" key="4">
    <source>
        <dbReference type="ARBA" id="ARBA00013673"/>
    </source>
</evidence>
<dbReference type="GO" id="GO:0005737">
    <property type="term" value="C:cytoplasm"/>
    <property type="evidence" value="ECO:0007669"/>
    <property type="project" value="UniProtKB-SubCell"/>
</dbReference>
<evidence type="ECO:0000259" key="14">
    <source>
        <dbReference type="Pfam" id="PF20260"/>
    </source>
</evidence>
<comment type="catalytic activity">
    <reaction evidence="11 12">
        <text>uridine(1498) in 16S rRNA + S-adenosyl-L-methionine = N(3)-methyluridine(1498) in 16S rRNA + S-adenosyl-L-homocysteine + H(+)</text>
        <dbReference type="Rhea" id="RHEA:42920"/>
        <dbReference type="Rhea" id="RHEA-COMP:10283"/>
        <dbReference type="Rhea" id="RHEA-COMP:10284"/>
        <dbReference type="ChEBI" id="CHEBI:15378"/>
        <dbReference type="ChEBI" id="CHEBI:57856"/>
        <dbReference type="ChEBI" id="CHEBI:59789"/>
        <dbReference type="ChEBI" id="CHEBI:65315"/>
        <dbReference type="ChEBI" id="CHEBI:74502"/>
        <dbReference type="EC" id="2.1.1.193"/>
    </reaction>
</comment>
<proteinExistence type="inferred from homology"/>